<gene>
    <name evidence="1" type="ORF">MYCIT1_LOCUS30620</name>
</gene>
<evidence type="ECO:0000313" key="1">
    <source>
        <dbReference type="EMBL" id="CAK5280153.1"/>
    </source>
</evidence>
<feature type="non-terminal residue" evidence="1">
    <location>
        <position position="1"/>
    </location>
</feature>
<dbReference type="AlphaFoldDB" id="A0AAD2HQA6"/>
<dbReference type="EMBL" id="CAVNYO010000440">
    <property type="protein sequence ID" value="CAK5280153.1"/>
    <property type="molecule type" value="Genomic_DNA"/>
</dbReference>
<proteinExistence type="predicted"/>
<accession>A0AAD2HQA6</accession>
<name>A0AAD2HQA6_9AGAR</name>
<keyword evidence="2" id="KW-1185">Reference proteome</keyword>
<comment type="caution">
    <text evidence="1">The sequence shown here is derived from an EMBL/GenBank/DDBJ whole genome shotgun (WGS) entry which is preliminary data.</text>
</comment>
<evidence type="ECO:0000313" key="2">
    <source>
        <dbReference type="Proteomes" id="UP001295794"/>
    </source>
</evidence>
<organism evidence="1 2">
    <name type="scientific">Mycena citricolor</name>
    <dbReference type="NCBI Taxonomy" id="2018698"/>
    <lineage>
        <taxon>Eukaryota</taxon>
        <taxon>Fungi</taxon>
        <taxon>Dikarya</taxon>
        <taxon>Basidiomycota</taxon>
        <taxon>Agaricomycotina</taxon>
        <taxon>Agaricomycetes</taxon>
        <taxon>Agaricomycetidae</taxon>
        <taxon>Agaricales</taxon>
        <taxon>Marasmiineae</taxon>
        <taxon>Mycenaceae</taxon>
        <taxon>Mycena</taxon>
    </lineage>
</organism>
<dbReference type="Proteomes" id="UP001295794">
    <property type="component" value="Unassembled WGS sequence"/>
</dbReference>
<reference evidence="1" key="1">
    <citation type="submission" date="2023-11" db="EMBL/GenBank/DDBJ databases">
        <authorList>
            <person name="De Vega J J."/>
            <person name="De Vega J J."/>
        </authorList>
    </citation>
    <scope>NUCLEOTIDE SEQUENCE</scope>
</reference>
<protein>
    <submittedName>
        <fullName evidence="1">Uncharacterized protein</fullName>
    </submittedName>
</protein>
<sequence length="167" mass="19243">MQIPALISDISAYLSGRHWRVFEDSQHAPVEERMREKTHADMLDQLAFRCEVRDDIRAHEEVSHRLRRVLHSLILPARSETYHQLFPIKDGAYVHEHIADDKLEIVVAQLSRRLVLLHGRGRTGRLTIVRRALSSGSRVGSGSRNDLWVNTRRRVSPLSWGSRGRSV</sequence>